<sequence length="82" mass="9434">MDRCPICHGRINDNAECKRCNADLLLLIQTEIEAKRLTHEAFNCLLSGKYIQAEAFLSASQLLCFSQFKQNVLEFIQQKIML</sequence>
<reference evidence="1" key="1">
    <citation type="submission" date="2018-06" db="EMBL/GenBank/DDBJ databases">
        <authorList>
            <person name="Zhirakovskaya E."/>
        </authorList>
    </citation>
    <scope>NUCLEOTIDE SEQUENCE</scope>
</reference>
<evidence type="ECO:0000313" key="1">
    <source>
        <dbReference type="EMBL" id="VAW56040.1"/>
    </source>
</evidence>
<protein>
    <submittedName>
        <fullName evidence="1">Uncharacterized protein</fullName>
    </submittedName>
</protein>
<gene>
    <name evidence="1" type="ORF">MNBD_GAMMA07-944</name>
</gene>
<accession>A0A3B0WU45</accession>
<dbReference type="AlphaFoldDB" id="A0A3B0WU45"/>
<name>A0A3B0WU45_9ZZZZ</name>
<dbReference type="EMBL" id="UOFF01000166">
    <property type="protein sequence ID" value="VAW56040.1"/>
    <property type="molecule type" value="Genomic_DNA"/>
</dbReference>
<proteinExistence type="predicted"/>
<organism evidence="1">
    <name type="scientific">hydrothermal vent metagenome</name>
    <dbReference type="NCBI Taxonomy" id="652676"/>
    <lineage>
        <taxon>unclassified sequences</taxon>
        <taxon>metagenomes</taxon>
        <taxon>ecological metagenomes</taxon>
    </lineage>
</organism>